<reference evidence="4" key="1">
    <citation type="journal article" date="2019" name="Int. J. Syst. Evol. Microbiol.">
        <title>The Global Catalogue of Microorganisms (GCM) 10K type strain sequencing project: providing services to taxonomists for standard genome sequencing and annotation.</title>
        <authorList>
            <consortium name="The Broad Institute Genomics Platform"/>
            <consortium name="The Broad Institute Genome Sequencing Center for Infectious Disease"/>
            <person name="Wu L."/>
            <person name="Ma J."/>
        </authorList>
    </citation>
    <scope>NUCLEOTIDE SEQUENCE [LARGE SCALE GENOMIC DNA]</scope>
    <source>
        <strain evidence="4">NBRC 103166</strain>
    </source>
</reference>
<evidence type="ECO:0000259" key="2">
    <source>
        <dbReference type="Pfam" id="PF12158"/>
    </source>
</evidence>
<evidence type="ECO:0000256" key="1">
    <source>
        <dbReference type="SAM" id="SignalP"/>
    </source>
</evidence>
<evidence type="ECO:0000313" key="4">
    <source>
        <dbReference type="Proteomes" id="UP001157353"/>
    </source>
</evidence>
<keyword evidence="4" id="KW-1185">Reference proteome</keyword>
<proteinExistence type="predicted"/>
<comment type="caution">
    <text evidence="3">The sequence shown here is derived from an EMBL/GenBank/DDBJ whole genome shotgun (WGS) entry which is preliminary data.</text>
</comment>
<dbReference type="InterPro" id="IPR021994">
    <property type="entry name" value="DUF3592"/>
</dbReference>
<keyword evidence="1" id="KW-0732">Signal</keyword>
<dbReference type="Proteomes" id="UP001157353">
    <property type="component" value="Unassembled WGS sequence"/>
</dbReference>
<accession>A0ABQ6E277</accession>
<dbReference type="EMBL" id="BSPQ01000013">
    <property type="protein sequence ID" value="GLS91472.1"/>
    <property type="molecule type" value="Genomic_DNA"/>
</dbReference>
<dbReference type="Pfam" id="PF12158">
    <property type="entry name" value="DUF3592"/>
    <property type="match status" value="1"/>
</dbReference>
<gene>
    <name evidence="3" type="ORF">GCM10007916_25410</name>
</gene>
<protein>
    <recommendedName>
        <fullName evidence="2">DUF3592 domain-containing protein</fullName>
    </recommendedName>
</protein>
<evidence type="ECO:0000313" key="3">
    <source>
        <dbReference type="EMBL" id="GLS91472.1"/>
    </source>
</evidence>
<feature type="signal peptide" evidence="1">
    <location>
        <begin position="1"/>
        <end position="24"/>
    </location>
</feature>
<name>A0ABQ6E277_9GAMM</name>
<sequence>MKTLINIIFAVVAVVLLLKACDRAAEVNSWPETKGNIISYDIEEYQDSDTYTDKNGKKRTEWEDEFRITFRYRFEVEGVEYIGRFKVDDLETDRDIRRKLKIYPNGKEVRVKYDPNNPNDSQTRI</sequence>
<dbReference type="RefSeq" id="WP_284204583.1">
    <property type="nucleotide sequence ID" value="NZ_BSPQ01000013.1"/>
</dbReference>
<organism evidence="3 4">
    <name type="scientific">Psychromonas marina</name>
    <dbReference type="NCBI Taxonomy" id="88364"/>
    <lineage>
        <taxon>Bacteria</taxon>
        <taxon>Pseudomonadati</taxon>
        <taxon>Pseudomonadota</taxon>
        <taxon>Gammaproteobacteria</taxon>
        <taxon>Alteromonadales</taxon>
        <taxon>Psychromonadaceae</taxon>
        <taxon>Psychromonas</taxon>
    </lineage>
</organism>
<feature type="chain" id="PRO_5046102511" description="DUF3592 domain-containing protein" evidence="1">
    <location>
        <begin position="25"/>
        <end position="125"/>
    </location>
</feature>
<feature type="domain" description="DUF3592" evidence="2">
    <location>
        <begin position="48"/>
        <end position="121"/>
    </location>
</feature>